<dbReference type="GO" id="GO:0006304">
    <property type="term" value="P:DNA modification"/>
    <property type="evidence" value="ECO:0007669"/>
    <property type="project" value="InterPro"/>
</dbReference>
<name>X1R5I0_9ZZZZ</name>
<dbReference type="Gene3D" id="3.40.50.150">
    <property type="entry name" value="Vaccinia Virus protein VP39"/>
    <property type="match status" value="1"/>
</dbReference>
<keyword evidence="4" id="KW-0949">S-adenosyl-L-methionine</keyword>
<evidence type="ECO:0000256" key="4">
    <source>
        <dbReference type="ARBA" id="ARBA00022691"/>
    </source>
</evidence>
<dbReference type="Pfam" id="PF07669">
    <property type="entry name" value="Eco57I"/>
    <property type="match status" value="1"/>
</dbReference>
<comment type="caution">
    <text evidence="7">The sequence shown here is derived from an EMBL/GenBank/DDBJ whole genome shotgun (WGS) entry which is preliminary data.</text>
</comment>
<dbReference type="PANTHER" id="PTHR33841">
    <property type="entry name" value="DNA METHYLTRANSFERASE YEEA-RELATED"/>
    <property type="match status" value="1"/>
</dbReference>
<dbReference type="GO" id="GO:0032259">
    <property type="term" value="P:methylation"/>
    <property type="evidence" value="ECO:0007669"/>
    <property type="project" value="UniProtKB-KW"/>
</dbReference>
<dbReference type="EC" id="2.1.1.72" evidence="1"/>
<dbReference type="InterPro" id="IPR050953">
    <property type="entry name" value="N4_N6_ade-DNA_methylase"/>
</dbReference>
<dbReference type="SUPFAM" id="SSF53335">
    <property type="entry name" value="S-adenosyl-L-methionine-dependent methyltransferases"/>
    <property type="match status" value="1"/>
</dbReference>
<proteinExistence type="predicted"/>
<feature type="domain" description="Type II methyltransferase M.TaqI-like" evidence="6">
    <location>
        <begin position="3"/>
        <end position="62"/>
    </location>
</feature>
<dbReference type="InterPro" id="IPR029063">
    <property type="entry name" value="SAM-dependent_MTases_sf"/>
</dbReference>
<feature type="non-terminal residue" evidence="7">
    <location>
        <position position="83"/>
    </location>
</feature>
<gene>
    <name evidence="7" type="ORF">S12H4_25625</name>
</gene>
<evidence type="ECO:0000256" key="2">
    <source>
        <dbReference type="ARBA" id="ARBA00022603"/>
    </source>
</evidence>
<evidence type="ECO:0000256" key="1">
    <source>
        <dbReference type="ARBA" id="ARBA00011900"/>
    </source>
</evidence>
<dbReference type="PANTHER" id="PTHR33841:SF1">
    <property type="entry name" value="DNA METHYLTRANSFERASE A"/>
    <property type="match status" value="1"/>
</dbReference>
<reference evidence="7" key="1">
    <citation type="journal article" date="2014" name="Front. Microbiol.">
        <title>High frequency of phylogenetically diverse reductive dehalogenase-homologous genes in deep subseafloor sedimentary metagenomes.</title>
        <authorList>
            <person name="Kawai M."/>
            <person name="Futagami T."/>
            <person name="Toyoda A."/>
            <person name="Takaki Y."/>
            <person name="Nishi S."/>
            <person name="Hori S."/>
            <person name="Arai W."/>
            <person name="Tsubouchi T."/>
            <person name="Morono Y."/>
            <person name="Uchiyama I."/>
            <person name="Ito T."/>
            <person name="Fujiyama A."/>
            <person name="Inagaki F."/>
            <person name="Takami H."/>
        </authorList>
    </citation>
    <scope>NUCLEOTIDE SEQUENCE</scope>
    <source>
        <strain evidence="7">Expedition CK06-06</strain>
    </source>
</reference>
<keyword evidence="3" id="KW-0808">Transferase</keyword>
<dbReference type="AlphaFoldDB" id="X1R5I0"/>
<evidence type="ECO:0000313" key="7">
    <source>
        <dbReference type="EMBL" id="GAI75972.1"/>
    </source>
</evidence>
<accession>X1R5I0</accession>
<protein>
    <recommendedName>
        <fullName evidence="1">site-specific DNA-methyltransferase (adenine-specific)</fullName>
        <ecNumber evidence="1">2.1.1.72</ecNumber>
    </recommendedName>
</protein>
<dbReference type="GO" id="GO:0009007">
    <property type="term" value="F:site-specific DNA-methyltransferase (adenine-specific) activity"/>
    <property type="evidence" value="ECO:0007669"/>
    <property type="project" value="UniProtKB-EC"/>
</dbReference>
<dbReference type="InterPro" id="IPR011639">
    <property type="entry name" value="MethylTrfase_TaqI-like_dom"/>
</dbReference>
<evidence type="ECO:0000256" key="3">
    <source>
        <dbReference type="ARBA" id="ARBA00022679"/>
    </source>
</evidence>
<sequence length="83" mass="9552">MRTPDSMNYFVSRSFLNLKSQGLFSFIVSNNLLFQNEYLKTRELIFKNKKVVSAFNLGDEVFENAVVPSCILVVQNSSETEYT</sequence>
<dbReference type="EMBL" id="BARW01014459">
    <property type="protein sequence ID" value="GAI75972.1"/>
    <property type="molecule type" value="Genomic_DNA"/>
</dbReference>
<evidence type="ECO:0000256" key="5">
    <source>
        <dbReference type="ARBA" id="ARBA00047942"/>
    </source>
</evidence>
<evidence type="ECO:0000259" key="6">
    <source>
        <dbReference type="Pfam" id="PF07669"/>
    </source>
</evidence>
<organism evidence="7">
    <name type="scientific">marine sediment metagenome</name>
    <dbReference type="NCBI Taxonomy" id="412755"/>
    <lineage>
        <taxon>unclassified sequences</taxon>
        <taxon>metagenomes</taxon>
        <taxon>ecological metagenomes</taxon>
    </lineage>
</organism>
<comment type="catalytic activity">
    <reaction evidence="5">
        <text>a 2'-deoxyadenosine in DNA + S-adenosyl-L-methionine = an N(6)-methyl-2'-deoxyadenosine in DNA + S-adenosyl-L-homocysteine + H(+)</text>
        <dbReference type="Rhea" id="RHEA:15197"/>
        <dbReference type="Rhea" id="RHEA-COMP:12418"/>
        <dbReference type="Rhea" id="RHEA-COMP:12419"/>
        <dbReference type="ChEBI" id="CHEBI:15378"/>
        <dbReference type="ChEBI" id="CHEBI:57856"/>
        <dbReference type="ChEBI" id="CHEBI:59789"/>
        <dbReference type="ChEBI" id="CHEBI:90615"/>
        <dbReference type="ChEBI" id="CHEBI:90616"/>
        <dbReference type="EC" id="2.1.1.72"/>
    </reaction>
</comment>
<keyword evidence="2" id="KW-0489">Methyltransferase</keyword>